<feature type="transmembrane region" description="Helical" evidence="6">
    <location>
        <begin position="97"/>
        <end position="117"/>
    </location>
</feature>
<proteinExistence type="predicted"/>
<feature type="transmembrane region" description="Helical" evidence="6">
    <location>
        <begin position="182"/>
        <end position="203"/>
    </location>
</feature>
<keyword evidence="4 6" id="KW-1133">Transmembrane helix</keyword>
<accession>A0A512BXG7</accession>
<feature type="transmembrane region" description="Helical" evidence="6">
    <location>
        <begin position="152"/>
        <end position="170"/>
    </location>
</feature>
<evidence type="ECO:0000313" key="8">
    <source>
        <dbReference type="EMBL" id="GEO16644.1"/>
    </source>
</evidence>
<dbReference type="EMBL" id="BJYU01000070">
    <property type="protein sequence ID" value="GEO16644.1"/>
    <property type="molecule type" value="Genomic_DNA"/>
</dbReference>
<protein>
    <submittedName>
        <fullName evidence="8">Transporter</fullName>
    </submittedName>
</protein>
<feature type="transmembrane region" description="Helical" evidence="6">
    <location>
        <begin position="215"/>
        <end position="240"/>
    </location>
</feature>
<evidence type="ECO:0000256" key="6">
    <source>
        <dbReference type="SAM" id="Phobius"/>
    </source>
</evidence>
<sequence length="295" mass="31132">MGRAKDDRYYYAAVPLLALLWGFNWPAVRIALGEIKPWMLRASGMALGSACLVVIAALCGQSLAVKKSQWVRLVAAGFLSIAAFNILLAFAQLSAPTSRAAIITFTMPIWTVLFARILLNEPLDDQRRFGLALGVAGLCTLGWPLIRTSEVSIGLFYALMAGICWALGTIVSKRFPVEAPSLAVAAWQLLIGAACAAVGMVAFETVALPQALQPATIAAFLYHVLFAQALAYVLWFAALLHLPAGTASLGTLMVPAVGVAGAMLLLGETPTLTDLAGLMLVIGAASAVLVPLRRI</sequence>
<comment type="subcellular location">
    <subcellularLocation>
        <location evidence="1">Cell membrane</location>
        <topology evidence="1">Multi-pass membrane protein</topology>
    </subcellularLocation>
</comment>
<feature type="transmembrane region" description="Helical" evidence="6">
    <location>
        <begin position="129"/>
        <end position="146"/>
    </location>
</feature>
<comment type="caution">
    <text evidence="8">The sequence shown here is derived from an EMBL/GenBank/DDBJ whole genome shotgun (WGS) entry which is preliminary data.</text>
</comment>
<reference evidence="8 9" key="1">
    <citation type="submission" date="2019-07" db="EMBL/GenBank/DDBJ databases">
        <title>Whole genome shotgun sequence of Microvirga aerophila NBRC 106136.</title>
        <authorList>
            <person name="Hosoyama A."/>
            <person name="Uohara A."/>
            <person name="Ohji S."/>
            <person name="Ichikawa N."/>
        </authorList>
    </citation>
    <scope>NUCLEOTIDE SEQUENCE [LARGE SCALE GENOMIC DNA]</scope>
    <source>
        <strain evidence="8 9">NBRC 106136</strain>
    </source>
</reference>
<keyword evidence="3 6" id="KW-0812">Transmembrane</keyword>
<evidence type="ECO:0000259" key="7">
    <source>
        <dbReference type="Pfam" id="PF00892"/>
    </source>
</evidence>
<dbReference type="Gene3D" id="1.10.3730.20">
    <property type="match status" value="1"/>
</dbReference>
<dbReference type="PANTHER" id="PTHR32322:SF18">
    <property type="entry name" value="S-ADENOSYLMETHIONINE_S-ADENOSYLHOMOCYSTEINE TRANSPORTER"/>
    <property type="match status" value="1"/>
</dbReference>
<dbReference type="PANTHER" id="PTHR32322">
    <property type="entry name" value="INNER MEMBRANE TRANSPORTER"/>
    <property type="match status" value="1"/>
</dbReference>
<feature type="transmembrane region" description="Helical" evidence="6">
    <location>
        <begin position="38"/>
        <end position="58"/>
    </location>
</feature>
<evidence type="ECO:0000256" key="5">
    <source>
        <dbReference type="ARBA" id="ARBA00023136"/>
    </source>
</evidence>
<dbReference type="SUPFAM" id="SSF103481">
    <property type="entry name" value="Multidrug resistance efflux transporter EmrE"/>
    <property type="match status" value="2"/>
</dbReference>
<dbReference type="InterPro" id="IPR050638">
    <property type="entry name" value="AA-Vitamin_Transporters"/>
</dbReference>
<dbReference type="Pfam" id="PF00892">
    <property type="entry name" value="EamA"/>
    <property type="match status" value="2"/>
</dbReference>
<gene>
    <name evidence="8" type="ORF">MAE02_43400</name>
</gene>
<dbReference type="GO" id="GO:0005886">
    <property type="term" value="C:plasma membrane"/>
    <property type="evidence" value="ECO:0007669"/>
    <property type="project" value="UniProtKB-SubCell"/>
</dbReference>
<dbReference type="AlphaFoldDB" id="A0A512BXG7"/>
<dbReference type="RefSeq" id="WP_147022031.1">
    <property type="nucleotide sequence ID" value="NZ_BJYU01000070.1"/>
</dbReference>
<feature type="domain" description="EamA" evidence="7">
    <location>
        <begin position="16"/>
        <end position="140"/>
    </location>
</feature>
<dbReference type="InterPro" id="IPR037185">
    <property type="entry name" value="EmrE-like"/>
</dbReference>
<feature type="transmembrane region" description="Helical" evidence="6">
    <location>
        <begin position="9"/>
        <end position="32"/>
    </location>
</feature>
<keyword evidence="2" id="KW-1003">Cell membrane</keyword>
<feature type="transmembrane region" description="Helical" evidence="6">
    <location>
        <begin position="247"/>
        <end position="266"/>
    </location>
</feature>
<keyword evidence="9" id="KW-1185">Reference proteome</keyword>
<name>A0A512BXG7_9HYPH</name>
<feature type="transmembrane region" description="Helical" evidence="6">
    <location>
        <begin position="272"/>
        <end position="292"/>
    </location>
</feature>
<dbReference type="Proteomes" id="UP000321085">
    <property type="component" value="Unassembled WGS sequence"/>
</dbReference>
<dbReference type="InterPro" id="IPR000620">
    <property type="entry name" value="EamA_dom"/>
</dbReference>
<organism evidence="8 9">
    <name type="scientific">Microvirga aerophila</name>
    <dbReference type="NCBI Taxonomy" id="670291"/>
    <lineage>
        <taxon>Bacteria</taxon>
        <taxon>Pseudomonadati</taxon>
        <taxon>Pseudomonadota</taxon>
        <taxon>Alphaproteobacteria</taxon>
        <taxon>Hyphomicrobiales</taxon>
        <taxon>Methylobacteriaceae</taxon>
        <taxon>Microvirga</taxon>
    </lineage>
</organism>
<keyword evidence="5 6" id="KW-0472">Membrane</keyword>
<feature type="domain" description="EamA" evidence="7">
    <location>
        <begin position="153"/>
        <end position="287"/>
    </location>
</feature>
<evidence type="ECO:0000256" key="4">
    <source>
        <dbReference type="ARBA" id="ARBA00022989"/>
    </source>
</evidence>
<feature type="transmembrane region" description="Helical" evidence="6">
    <location>
        <begin position="70"/>
        <end position="91"/>
    </location>
</feature>
<evidence type="ECO:0000313" key="9">
    <source>
        <dbReference type="Proteomes" id="UP000321085"/>
    </source>
</evidence>
<evidence type="ECO:0000256" key="3">
    <source>
        <dbReference type="ARBA" id="ARBA00022692"/>
    </source>
</evidence>
<evidence type="ECO:0000256" key="1">
    <source>
        <dbReference type="ARBA" id="ARBA00004651"/>
    </source>
</evidence>
<evidence type="ECO:0000256" key="2">
    <source>
        <dbReference type="ARBA" id="ARBA00022475"/>
    </source>
</evidence>